<feature type="domain" description="Ig-like" evidence="6">
    <location>
        <begin position="4"/>
        <end position="103"/>
    </location>
</feature>
<accession>A0A8C7I847</accession>
<evidence type="ECO:0000256" key="5">
    <source>
        <dbReference type="SAM" id="SignalP"/>
    </source>
</evidence>
<dbReference type="InterPro" id="IPR007110">
    <property type="entry name" value="Ig-like_dom"/>
</dbReference>
<dbReference type="Ensembl" id="ENSOKIT00005069547.1">
    <property type="protein sequence ID" value="ENSOKIP00005065420.1"/>
    <property type="gene ID" value="ENSOKIG00005028094.1"/>
</dbReference>
<dbReference type="Pfam" id="PF07679">
    <property type="entry name" value="I-set"/>
    <property type="match status" value="2"/>
</dbReference>
<dbReference type="InterPro" id="IPR036179">
    <property type="entry name" value="Ig-like_dom_sf"/>
</dbReference>
<dbReference type="Gene3D" id="2.60.40.10">
    <property type="entry name" value="Immunoglobulins"/>
    <property type="match status" value="2"/>
</dbReference>
<dbReference type="SUPFAM" id="SSF48726">
    <property type="entry name" value="Immunoglobulin"/>
    <property type="match status" value="2"/>
</dbReference>
<dbReference type="InterPro" id="IPR050467">
    <property type="entry name" value="LRFN"/>
</dbReference>
<evidence type="ECO:0000313" key="7">
    <source>
        <dbReference type="Ensembl" id="ENSOKIP00005065420.1"/>
    </source>
</evidence>
<dbReference type="Proteomes" id="UP000694557">
    <property type="component" value="Unassembled WGS sequence"/>
</dbReference>
<feature type="chain" id="PRO_5034316562" evidence="5">
    <location>
        <begin position="23"/>
        <end position="355"/>
    </location>
</feature>
<keyword evidence="8" id="KW-1185">Reference proteome</keyword>
<evidence type="ECO:0000256" key="2">
    <source>
        <dbReference type="ARBA" id="ARBA00023157"/>
    </source>
</evidence>
<keyword evidence="1 5" id="KW-0732">Signal</keyword>
<organism evidence="7 8">
    <name type="scientific">Oncorhynchus kisutch</name>
    <name type="common">Coho salmon</name>
    <name type="synonym">Salmo kisutch</name>
    <dbReference type="NCBI Taxonomy" id="8019"/>
    <lineage>
        <taxon>Eukaryota</taxon>
        <taxon>Metazoa</taxon>
        <taxon>Chordata</taxon>
        <taxon>Craniata</taxon>
        <taxon>Vertebrata</taxon>
        <taxon>Euteleostomi</taxon>
        <taxon>Actinopterygii</taxon>
        <taxon>Neopterygii</taxon>
        <taxon>Teleostei</taxon>
        <taxon>Protacanthopterygii</taxon>
        <taxon>Salmoniformes</taxon>
        <taxon>Salmonidae</taxon>
        <taxon>Salmoninae</taxon>
        <taxon>Oncorhynchus</taxon>
    </lineage>
</organism>
<dbReference type="InterPro" id="IPR003599">
    <property type="entry name" value="Ig_sub"/>
</dbReference>
<keyword evidence="2" id="KW-1015">Disulfide bond</keyword>
<dbReference type="GeneTree" id="ENSGT00940000159942"/>
<feature type="signal peptide" evidence="5">
    <location>
        <begin position="1"/>
        <end position="22"/>
    </location>
</feature>
<evidence type="ECO:0000256" key="3">
    <source>
        <dbReference type="ARBA" id="ARBA00023180"/>
    </source>
</evidence>
<gene>
    <name evidence="7" type="primary">LOC109877779</name>
</gene>
<dbReference type="InterPro" id="IPR013783">
    <property type="entry name" value="Ig-like_fold"/>
</dbReference>
<evidence type="ECO:0000313" key="8">
    <source>
        <dbReference type="Proteomes" id="UP000694557"/>
    </source>
</evidence>
<name>A0A8C7I847_ONCKI</name>
<dbReference type="FunFam" id="2.60.40.10:FF:000032">
    <property type="entry name" value="palladin isoform X1"/>
    <property type="match status" value="1"/>
</dbReference>
<proteinExistence type="predicted"/>
<dbReference type="SMART" id="SM00408">
    <property type="entry name" value="IGc2"/>
    <property type="match status" value="2"/>
</dbReference>
<dbReference type="PANTHER" id="PTHR45842">
    <property type="entry name" value="SYNAPTIC ADHESION-LIKE MOLECULE SALM"/>
    <property type="match status" value="1"/>
</dbReference>
<sequence length="355" mass="37151">MFCPLSFCILCLSNLVVSYGAALKVDCLATGQPNPAVRWSLPDGTSVKSVLLQVEESGRRSRRLVVFDNGTLFLPSVGMGEEGEYVCHAENHGGRDTMSVMVKVLASPPSFPSTKYEVIKVQQGGAVALNCGAKGEPVPTITWLSPMNRVLPVEASGPVVVQQDGSLVIQGARGADGGNYTCRASNAAGERSKVMGVEVMVTPPSFTLNGAGGGINGADRQIAVVSGSGLSHPSSINKVSTQTIPGFKSISSQNTSCNRTHSALYHNLYVYVNLPYLSCCIVVGHRTAPVIVLWSLRGLQPSVSAALCVCSSLCLQLSVSAALCVCSSLCLQLSVSAALCVCSSPTLQPRPLFQS</sequence>
<evidence type="ECO:0000256" key="4">
    <source>
        <dbReference type="ARBA" id="ARBA00023319"/>
    </source>
</evidence>
<reference evidence="7" key="2">
    <citation type="submission" date="2025-09" db="UniProtKB">
        <authorList>
            <consortium name="Ensembl"/>
        </authorList>
    </citation>
    <scope>IDENTIFICATION</scope>
</reference>
<dbReference type="InterPro" id="IPR013098">
    <property type="entry name" value="Ig_I-set"/>
</dbReference>
<keyword evidence="3" id="KW-0325">Glycoprotein</keyword>
<feature type="domain" description="Ig-like" evidence="6">
    <location>
        <begin position="109"/>
        <end position="202"/>
    </location>
</feature>
<protein>
    <submittedName>
        <fullName evidence="7">Matrix remodeling associated 5</fullName>
    </submittedName>
</protein>
<dbReference type="SMART" id="SM00409">
    <property type="entry name" value="IG"/>
    <property type="match status" value="2"/>
</dbReference>
<dbReference type="PROSITE" id="PS50835">
    <property type="entry name" value="IG_LIKE"/>
    <property type="match status" value="2"/>
</dbReference>
<dbReference type="AlphaFoldDB" id="A0A8C7I847"/>
<dbReference type="PANTHER" id="PTHR45842:SF12">
    <property type="entry name" value="KEKKON 5, ISOFORM A"/>
    <property type="match status" value="1"/>
</dbReference>
<reference evidence="7" key="1">
    <citation type="submission" date="2025-08" db="UniProtKB">
        <authorList>
            <consortium name="Ensembl"/>
        </authorList>
    </citation>
    <scope>IDENTIFICATION</scope>
</reference>
<dbReference type="InterPro" id="IPR003598">
    <property type="entry name" value="Ig_sub2"/>
</dbReference>
<evidence type="ECO:0000259" key="6">
    <source>
        <dbReference type="PROSITE" id="PS50835"/>
    </source>
</evidence>
<evidence type="ECO:0000256" key="1">
    <source>
        <dbReference type="ARBA" id="ARBA00022729"/>
    </source>
</evidence>
<keyword evidence="4" id="KW-0393">Immunoglobulin domain</keyword>